<proteinExistence type="predicted"/>
<comment type="caution">
    <text evidence="1">The sequence shown here is derived from an EMBL/GenBank/DDBJ whole genome shotgun (WGS) entry which is preliminary data.</text>
</comment>
<evidence type="ECO:0000313" key="1">
    <source>
        <dbReference type="EMBL" id="OGL82509.1"/>
    </source>
</evidence>
<gene>
    <name evidence="1" type="ORF">A2936_03760</name>
</gene>
<reference evidence="1 2" key="1">
    <citation type="journal article" date="2016" name="Nat. Commun.">
        <title>Thousands of microbial genomes shed light on interconnected biogeochemical processes in an aquifer system.</title>
        <authorList>
            <person name="Anantharaman K."/>
            <person name="Brown C.T."/>
            <person name="Hug L.A."/>
            <person name="Sharon I."/>
            <person name="Castelle C.J."/>
            <person name="Probst A.J."/>
            <person name="Thomas B.C."/>
            <person name="Singh A."/>
            <person name="Wilkins M.J."/>
            <person name="Karaoz U."/>
            <person name="Brodie E.L."/>
            <person name="Williams K.H."/>
            <person name="Hubbard S.S."/>
            <person name="Banfield J.F."/>
        </authorList>
    </citation>
    <scope>NUCLEOTIDE SEQUENCE [LARGE SCALE GENOMIC DNA]</scope>
</reference>
<evidence type="ECO:0000313" key="2">
    <source>
        <dbReference type="Proteomes" id="UP000176846"/>
    </source>
</evidence>
<accession>A0A1F7UW60</accession>
<dbReference type="EMBL" id="MGEK01000019">
    <property type="protein sequence ID" value="OGL82509.1"/>
    <property type="molecule type" value="Genomic_DNA"/>
</dbReference>
<sequence length="171" mass="20032">MIYMTESKELNEPHIFNTHDARLRAHFEKYDGETSFENGEPEFDEVRLEIAAHYGVPLPEESDGPDEKTKGHIFIVDNKLVENQRHHRAFCVVRRREGEKQDAWYIDGRLAHVALLGRLYNYYKVPNDEHNEVCLGFLDNEGFSDIEEIQKKARVQNSPITWFIRETVTPS</sequence>
<dbReference type="Proteomes" id="UP000176846">
    <property type="component" value="Unassembled WGS sequence"/>
</dbReference>
<protein>
    <submittedName>
        <fullName evidence="1">Uncharacterized protein</fullName>
    </submittedName>
</protein>
<dbReference type="AlphaFoldDB" id="A0A1F7UW60"/>
<name>A0A1F7UW60_9BACT</name>
<organism evidence="1 2">
    <name type="scientific">Candidatus Uhrbacteria bacterium RIFCSPLOWO2_01_FULL_47_25</name>
    <dbReference type="NCBI Taxonomy" id="1802402"/>
    <lineage>
        <taxon>Bacteria</taxon>
        <taxon>Candidatus Uhriibacteriota</taxon>
    </lineage>
</organism>